<evidence type="ECO:0000256" key="2">
    <source>
        <dbReference type="SAM" id="MobiDB-lite"/>
    </source>
</evidence>
<evidence type="ECO:0000313" key="4">
    <source>
        <dbReference type="EMBL" id="BAG17576.1"/>
    </source>
</evidence>
<dbReference type="HOGENOM" id="CLU_2526082_0_0_11"/>
<evidence type="ECO:0000313" key="5">
    <source>
        <dbReference type="Proteomes" id="UP000001685"/>
    </source>
</evidence>
<proteinExistence type="predicted"/>
<reference evidence="5" key="1">
    <citation type="journal article" date="2008" name="J. Bacteriol.">
        <title>Genome sequence of the streptomycin-producing microorganism Streptomyces griseus IFO 13350.</title>
        <authorList>
            <person name="Ohnishi Y."/>
            <person name="Ishikawa J."/>
            <person name="Hara H."/>
            <person name="Suzuki H."/>
            <person name="Ikenoya M."/>
            <person name="Ikeda H."/>
            <person name="Yamashita A."/>
            <person name="Hattori M."/>
            <person name="Horinouchi S."/>
        </authorList>
    </citation>
    <scope>NUCLEOTIDE SEQUENCE [LARGE SCALE GENOMIC DNA]</scope>
    <source>
        <strain evidence="5">JCM 4626 / NBRC 13350</strain>
    </source>
</reference>
<dbReference type="AlphaFoldDB" id="B1VSM2"/>
<dbReference type="PROSITE" id="PS00893">
    <property type="entry name" value="NUDIX_BOX"/>
    <property type="match status" value="1"/>
</dbReference>
<evidence type="ECO:0000256" key="1">
    <source>
        <dbReference type="ARBA" id="ARBA00022801"/>
    </source>
</evidence>
<dbReference type="EMBL" id="AP009493">
    <property type="protein sequence ID" value="BAG17576.1"/>
    <property type="molecule type" value="Genomic_DNA"/>
</dbReference>
<dbReference type="SUPFAM" id="SSF55811">
    <property type="entry name" value="Nudix"/>
    <property type="match status" value="1"/>
</dbReference>
<dbReference type="Gene3D" id="3.90.79.10">
    <property type="entry name" value="Nucleoside Triphosphate Pyrophosphohydrolase"/>
    <property type="match status" value="1"/>
</dbReference>
<dbReference type="Proteomes" id="UP000001685">
    <property type="component" value="Chromosome"/>
</dbReference>
<feature type="region of interest" description="Disordered" evidence="2">
    <location>
        <begin position="32"/>
        <end position="55"/>
    </location>
</feature>
<keyword evidence="1" id="KW-0378">Hydrolase</keyword>
<dbReference type="InterPro" id="IPR020084">
    <property type="entry name" value="NUDIX_hydrolase_CS"/>
</dbReference>
<feature type="domain" description="Nudix hydrolase" evidence="3">
    <location>
        <begin position="16"/>
        <end position="70"/>
    </location>
</feature>
<organism evidence="4 5">
    <name type="scientific">Streptomyces griseus subsp. griseus (strain JCM 4626 / CBS 651.72 / NBRC 13350 / KCC S-0626 / ISP 5235)</name>
    <dbReference type="NCBI Taxonomy" id="455632"/>
    <lineage>
        <taxon>Bacteria</taxon>
        <taxon>Bacillati</taxon>
        <taxon>Actinomycetota</taxon>
        <taxon>Actinomycetes</taxon>
        <taxon>Kitasatosporales</taxon>
        <taxon>Streptomycetaceae</taxon>
        <taxon>Streptomyces</taxon>
    </lineage>
</organism>
<accession>B1VSM2</accession>
<dbReference type="InterPro" id="IPR015797">
    <property type="entry name" value="NUDIX_hydrolase-like_dom_sf"/>
</dbReference>
<sequence>MGGDARTTTPPTGPPLRVAACVILRHPSPALPVFDHADPPEAGTQVPAGGIAPGEDPERAVLREVAEETGPTGALGGQTGTRAA</sequence>
<evidence type="ECO:0000259" key="3">
    <source>
        <dbReference type="Pfam" id="PF00293"/>
    </source>
</evidence>
<dbReference type="KEGG" id="sgr:SGR_747"/>
<name>B1VSM2_STRGG</name>
<dbReference type="InterPro" id="IPR000086">
    <property type="entry name" value="NUDIX_hydrolase_dom"/>
</dbReference>
<dbReference type="Pfam" id="PF00293">
    <property type="entry name" value="NUDIX"/>
    <property type="match status" value="1"/>
</dbReference>
<protein>
    <recommendedName>
        <fullName evidence="3">Nudix hydrolase domain-containing protein</fullName>
    </recommendedName>
</protein>
<dbReference type="GO" id="GO:0016787">
    <property type="term" value="F:hydrolase activity"/>
    <property type="evidence" value="ECO:0007669"/>
    <property type="project" value="UniProtKB-KW"/>
</dbReference>
<gene>
    <name evidence="4" type="ordered locus">SGR_747</name>
</gene>